<evidence type="ECO:0000313" key="2">
    <source>
        <dbReference type="EMBL" id="CAH0479842.1"/>
    </source>
</evidence>
<dbReference type="EMBL" id="CAKKTJ010000321">
    <property type="protein sequence ID" value="CAH0479842.1"/>
    <property type="molecule type" value="Genomic_DNA"/>
</dbReference>
<name>A0AAU9KZW4_9STRA</name>
<comment type="caution">
    <text evidence="2">The sequence shown here is derived from an EMBL/GenBank/DDBJ whole genome shotgun (WGS) entry which is preliminary data.</text>
</comment>
<gene>
    <name evidence="2" type="ORF">PBS003_LOCUS6473</name>
</gene>
<proteinExistence type="predicted"/>
<evidence type="ECO:0000313" key="3">
    <source>
        <dbReference type="Proteomes" id="UP001160483"/>
    </source>
</evidence>
<dbReference type="Proteomes" id="UP001160483">
    <property type="component" value="Unassembled WGS sequence"/>
</dbReference>
<feature type="compositionally biased region" description="Basic residues" evidence="1">
    <location>
        <begin position="87"/>
        <end position="96"/>
    </location>
</feature>
<reference evidence="2" key="1">
    <citation type="submission" date="2021-11" db="EMBL/GenBank/DDBJ databases">
        <authorList>
            <person name="Islam A."/>
            <person name="Islam S."/>
            <person name="Flora M.S."/>
            <person name="Rahman M."/>
            <person name="Ziaur R.M."/>
            <person name="Epstein J.H."/>
            <person name="Hassan M."/>
            <person name="Klassen M."/>
            <person name="Woodard K."/>
            <person name="Webb A."/>
            <person name="Webby R.J."/>
            <person name="El Zowalaty M.E."/>
        </authorList>
    </citation>
    <scope>NUCLEOTIDE SEQUENCE</scope>
    <source>
        <strain evidence="2">Pbs3</strain>
    </source>
</reference>
<evidence type="ECO:0000256" key="1">
    <source>
        <dbReference type="SAM" id="MobiDB-lite"/>
    </source>
</evidence>
<dbReference type="AlphaFoldDB" id="A0AAU9KZW4"/>
<sequence length="115" mass="12273">MRSELTPKSLSRAILALEGAQGRLRFICIPEGSVTTISAFTCVSATSRAEVNLAEVESVYFGLISSNESKRLLTKQNGTYKLQSLLRPRRRRRHSSGGKGSGGDGKDSGDGVEGG</sequence>
<accession>A0AAU9KZW4</accession>
<organism evidence="2 3">
    <name type="scientific">Peronospora belbahrii</name>
    <dbReference type="NCBI Taxonomy" id="622444"/>
    <lineage>
        <taxon>Eukaryota</taxon>
        <taxon>Sar</taxon>
        <taxon>Stramenopiles</taxon>
        <taxon>Oomycota</taxon>
        <taxon>Peronosporomycetes</taxon>
        <taxon>Peronosporales</taxon>
        <taxon>Peronosporaceae</taxon>
        <taxon>Peronospora</taxon>
    </lineage>
</organism>
<protein>
    <submittedName>
        <fullName evidence="2">Uncharacterized protein</fullName>
    </submittedName>
</protein>
<feature type="region of interest" description="Disordered" evidence="1">
    <location>
        <begin position="83"/>
        <end position="115"/>
    </location>
</feature>